<dbReference type="OrthoDB" id="479034at2759"/>
<evidence type="ECO:0000313" key="1">
    <source>
        <dbReference type="EMBL" id="CAE7322950.1"/>
    </source>
</evidence>
<protein>
    <submittedName>
        <fullName evidence="1">Uncharacterized protein</fullName>
    </submittedName>
</protein>
<organism evidence="1 2">
    <name type="scientific">Symbiodinium pilosum</name>
    <name type="common">Dinoflagellate</name>
    <dbReference type="NCBI Taxonomy" id="2952"/>
    <lineage>
        <taxon>Eukaryota</taxon>
        <taxon>Sar</taxon>
        <taxon>Alveolata</taxon>
        <taxon>Dinophyceae</taxon>
        <taxon>Suessiales</taxon>
        <taxon>Symbiodiniaceae</taxon>
        <taxon>Symbiodinium</taxon>
    </lineage>
</organism>
<comment type="caution">
    <text evidence="1">The sequence shown here is derived from an EMBL/GenBank/DDBJ whole genome shotgun (WGS) entry which is preliminary data.</text>
</comment>
<reference evidence="1" key="1">
    <citation type="submission" date="2021-02" db="EMBL/GenBank/DDBJ databases">
        <authorList>
            <person name="Dougan E. K."/>
            <person name="Rhodes N."/>
            <person name="Thang M."/>
            <person name="Chan C."/>
        </authorList>
    </citation>
    <scope>NUCLEOTIDE SEQUENCE</scope>
</reference>
<sequence length="1660" mass="184067">MKWLNLRLIIFRPKWKKLKMVRLWRRLFQMSPANARIFVLCCVWRVMPVFLASKYKNKIFVKDLTPAVWLDYSNFLLGDKVYLLQIPSPSGKGKSEQIALRPPWTVMLNYEFELRKEAVKRAFRDSRALKDTILEVQNDAQLKEQFFTSPIALQHRGVPDGTDCRTKSGEVPGSIWQLPELRELAIVESVPGSCAGEVSVQPSAEECARSLLSGLSMPLPQVLSLAWLLPREDAHKATQADRGGAFYAGAFLRGGLYGLRSTCSSHPFSIQCFTRLLRERFPNQVFTSFGIFFNVLTSMHRDSRNAAFPNLLLALSSFTGGEVWQEEPGGHVLRAVQGTLVEGRLLDVAASPQVLQAHLRFHCTEPWSGDRVVLVGFSVDCAGLQNSQICQLLDLGFVLVQTPAEKGGLSEPHQSFPPLPPVLTSGAPASQAEGTGQVARSFQVPWPGAQVKAGPGARGQASSSSAPEVQLLCPGAQTRSGIGAQGQACSSQSEGVFWTTDQVQASMGSPEFVDGFGLCSPGRWRPLQRGRLCSEAELEHARALQRVLRDFVVGELSDPRKAAFMLASGHLEVSPFDPCKLGSLTKKLAELLPDPGLALERPEGQPFWLHLLRQSLVLLGDPDAAILVDGDESFAEGVRLGDEQPIPRTPQVFPKRVNFRSLDVTDFEPDMANYSSAELSSDQLEKQFRKDELAGLMRPTTEAAVEAEYGPGPNLVERLEVPGPNEAVEMTALGHESKEAVFAISADIAQAHRRVRVRKADWPKLGCRASSSSRTIWINRVGTSGIASAAYWWARLFGLVGRWVLRLMLTSFNLQMVYVDDLHLMTAGAQKFINLWIILAAYEVVGIRAAWIISWIDKAAESSWVVVGRSLIELTGRMTFVSRILTWIKPFLAPLHAWCSVLARGTACRMPALVHLSLVFLRSQLREGHRLVPAPHKATPLQQLFRTDAKCEVGRIVLGGWLLGKDGSSRGASWFCLVLNPSDVPWLFKPDGSSQWASASAELLATYLACVVFAPLTSLAGLVLPAIITAGTDNRSNPQAIAKGSSMKWPLMGILMQFTTYLFSAGARLRLQWRPREENVEADDITNLRFERFSLRNRIEASLDMLPMTIFDSMQSDLGKAADDVIPAQSFGPENHAFSFFRQIWVEEDGGDLEMDTPKLKGRRRLVLVAYVVAGLERLSAEHRAVVTGLGFQLPVLNSGPELCGNRGAPLLVEWEHKVGTLRRGHSLGHRAQAFANRMHRVALTFIRQRVADPERLCHALLLGKLESTPFSAEQLQGVRDRWVDALGKQGDLSLLDKPEGQPFYLKALSLSAEILEDPDWHILTEGQGCFLRGVPVVLSTFLGMKEHWRKLDESEPDFDRSNYKSAELSASQLLAKFREEEKLGRMRPTTLGALREEYPADKIRVASMGAIEKPDGSVRPVHDGTHGVLVNNGIHLVNHVSVPGPAEMAFAVRQAGAQREMPLAVAADVSAARRLVRVRTCDHGLLACRSDTDSPTIWVNLVGTFGISSVSFWWARLFGITGRAIARCLLQHLFYHFVYVDDLRSDFYGRRKYVNFLIWLLLREMIGAPFAYHKFRGGTVVAFIGYELDYGSCLLGLSDTRGHWLIAWVDQAAQSHAAKLPDMVILTLLYLKEMLGVSLTDLPLQLFNKLLETKNQFMS</sequence>
<proteinExistence type="predicted"/>
<keyword evidence="2" id="KW-1185">Reference proteome</keyword>
<evidence type="ECO:0000313" key="2">
    <source>
        <dbReference type="Proteomes" id="UP000649617"/>
    </source>
</evidence>
<dbReference type="EMBL" id="CAJNIZ010011659">
    <property type="protein sequence ID" value="CAE7322950.1"/>
    <property type="molecule type" value="Genomic_DNA"/>
</dbReference>
<gene>
    <name evidence="1" type="ORF">SPIL2461_LOCUS7461</name>
</gene>
<feature type="non-terminal residue" evidence="1">
    <location>
        <position position="1660"/>
    </location>
</feature>
<dbReference type="Proteomes" id="UP000649617">
    <property type="component" value="Unassembled WGS sequence"/>
</dbReference>
<name>A0A812NVS4_SYMPI</name>
<accession>A0A812NVS4</accession>